<feature type="region of interest" description="Disordered" evidence="1">
    <location>
        <begin position="580"/>
        <end position="599"/>
    </location>
</feature>
<reference evidence="2" key="2">
    <citation type="journal article" date="2021" name="J Anim Sci Technol">
        <title>Complete genome sequence of Paenibacillus konkukensis sp. nov. SK3146 as a potential probiotic strain.</title>
        <authorList>
            <person name="Jung H.I."/>
            <person name="Park S."/>
            <person name="Niu K.M."/>
            <person name="Lee S.W."/>
            <person name="Kothari D."/>
            <person name="Yi K.J."/>
            <person name="Kim S.K."/>
        </authorList>
    </citation>
    <scope>NUCLEOTIDE SEQUENCE</scope>
    <source>
        <strain evidence="2">SK3146</strain>
    </source>
</reference>
<dbReference type="SUPFAM" id="SSF51126">
    <property type="entry name" value="Pectin lyase-like"/>
    <property type="match status" value="1"/>
</dbReference>
<feature type="compositionally biased region" description="Basic and acidic residues" evidence="1">
    <location>
        <begin position="585"/>
        <end position="599"/>
    </location>
</feature>
<evidence type="ECO:0000313" key="2">
    <source>
        <dbReference type="EMBL" id="UQZ84211.1"/>
    </source>
</evidence>
<organism evidence="2 3">
    <name type="scientific">Paenibacillus konkukensis</name>
    <dbReference type="NCBI Taxonomy" id="2020716"/>
    <lineage>
        <taxon>Bacteria</taxon>
        <taxon>Bacillati</taxon>
        <taxon>Bacillota</taxon>
        <taxon>Bacilli</taxon>
        <taxon>Bacillales</taxon>
        <taxon>Paenibacillaceae</taxon>
        <taxon>Paenibacillus</taxon>
    </lineage>
</organism>
<dbReference type="EMBL" id="CP027059">
    <property type="protein sequence ID" value="UQZ84211.1"/>
    <property type="molecule type" value="Genomic_DNA"/>
</dbReference>
<evidence type="ECO:0000256" key="1">
    <source>
        <dbReference type="SAM" id="MobiDB-lite"/>
    </source>
</evidence>
<dbReference type="RefSeq" id="WP_249859998.1">
    <property type="nucleotide sequence ID" value="NZ_CP027059.1"/>
</dbReference>
<protein>
    <submittedName>
        <fullName evidence="2">Uncharacterized protein</fullName>
    </submittedName>
</protein>
<proteinExistence type="predicted"/>
<dbReference type="InterPro" id="IPR012334">
    <property type="entry name" value="Pectin_lyas_fold"/>
</dbReference>
<dbReference type="InterPro" id="IPR011050">
    <property type="entry name" value="Pectin_lyase_fold/virulence"/>
</dbReference>
<accession>A0ABY4RP16</accession>
<sequence>MKDQGQVADIVLEHPSLVREIGLPAVLRPGAAWPALRIHTPARATISAELRLVSGRTPAIRRLVVTMEAGEERKLSFEGSASGGGGVYEIGVQLNADGSPACYDRFAFAVADEAGIPPEQSSIAYLDRDGSMTYVPDYKGNRIADFSHCGYQGGGVRLPDVPARLELEPAEAGSEADDTRRIQQAIDELSLLPPGEDGFRGALLLKRGVYRIAGTLTIRESGIVLRGEGQGEDGTILHGTGAVRRDLLQVRGSAAPVLLENTATEITDLYVPSGARSFHVADASRYTVGDAVAVIRHGNAEWIGAIGMDTIVPRPKVGGTKQWEAFDLAFERIVTAVEGDLITVDAPVASAIERRWGGGRLVRCDDAGRIEQVGIENLRIDSDFNPDITDCQVDGKPGLTSYCADESHVANFVVLDRVKNAWVRDVTGYHLEHSLVTIDRHAKWVTVQDCTVRDMVSIITGGRRYAFHVTGQLSLVQRCDTETARHAFVFDARVCGPNVFLDCESRIDYNASEPHHRWSVGGLYDNVRAPLFIRDRGWMGSGHGWAGANYVTWNAEGPLTLQQPPTAQNYAVGHIGEQKPPFLPNEHDPRPRRDGFWDRHGRHVEPRSLYLRQLAERLGEQAVRSVSAVSNDCGPQPGR</sequence>
<keyword evidence="3" id="KW-1185">Reference proteome</keyword>
<evidence type="ECO:0000313" key="3">
    <source>
        <dbReference type="Proteomes" id="UP001057134"/>
    </source>
</evidence>
<gene>
    <name evidence="2" type="ORF">SK3146_03444</name>
</gene>
<dbReference type="Gene3D" id="2.160.20.10">
    <property type="entry name" value="Single-stranded right-handed beta-helix, Pectin lyase-like"/>
    <property type="match status" value="1"/>
</dbReference>
<reference evidence="2" key="1">
    <citation type="submission" date="2018-02" db="EMBL/GenBank/DDBJ databases">
        <authorList>
            <person name="Kim S.-K."/>
            <person name="Jung H.-I."/>
            <person name="Lee S.-W."/>
        </authorList>
    </citation>
    <scope>NUCLEOTIDE SEQUENCE</scope>
    <source>
        <strain evidence="2">SK3146</strain>
    </source>
</reference>
<name>A0ABY4RP16_9BACL</name>
<dbReference type="Proteomes" id="UP001057134">
    <property type="component" value="Chromosome"/>
</dbReference>